<dbReference type="GO" id="GO:0016020">
    <property type="term" value="C:membrane"/>
    <property type="evidence" value="ECO:0007669"/>
    <property type="project" value="UniProtKB-SubCell"/>
</dbReference>
<proteinExistence type="inferred from homology"/>
<dbReference type="Pfam" id="PF14937">
    <property type="entry name" value="DUF4500"/>
    <property type="match status" value="1"/>
</dbReference>
<dbReference type="PANTHER" id="PTHR14274">
    <property type="entry name" value="SMALL INTEGRAL MEMBRANE PROTEIN 8"/>
    <property type="match status" value="1"/>
</dbReference>
<organism evidence="8 9">
    <name type="scientific">Dinoponera quadriceps</name>
    <name type="common">South American ant</name>
    <dbReference type="NCBI Taxonomy" id="609295"/>
    <lineage>
        <taxon>Eukaryota</taxon>
        <taxon>Metazoa</taxon>
        <taxon>Ecdysozoa</taxon>
        <taxon>Arthropoda</taxon>
        <taxon>Hexapoda</taxon>
        <taxon>Insecta</taxon>
        <taxon>Pterygota</taxon>
        <taxon>Neoptera</taxon>
        <taxon>Endopterygota</taxon>
        <taxon>Hymenoptera</taxon>
        <taxon>Apocrita</taxon>
        <taxon>Aculeata</taxon>
        <taxon>Formicoidea</taxon>
        <taxon>Formicidae</taxon>
        <taxon>Ponerinae</taxon>
        <taxon>Ponerini</taxon>
        <taxon>Dinoponera</taxon>
    </lineage>
</organism>
<dbReference type="Proteomes" id="UP000515204">
    <property type="component" value="Unplaced"/>
</dbReference>
<evidence type="ECO:0000256" key="2">
    <source>
        <dbReference type="ARBA" id="ARBA00009328"/>
    </source>
</evidence>
<evidence type="ECO:0000256" key="4">
    <source>
        <dbReference type="ARBA" id="ARBA00022692"/>
    </source>
</evidence>
<dbReference type="AlphaFoldDB" id="A0A6P3WTU5"/>
<keyword evidence="4 7" id="KW-0812">Transmembrane</keyword>
<dbReference type="OrthoDB" id="1880105at2759"/>
<evidence type="ECO:0000256" key="5">
    <source>
        <dbReference type="ARBA" id="ARBA00022989"/>
    </source>
</evidence>
<evidence type="ECO:0000256" key="7">
    <source>
        <dbReference type="SAM" id="Phobius"/>
    </source>
</evidence>
<keyword evidence="8" id="KW-1185">Reference proteome</keyword>
<sequence>MSKNTRETTPGDGLRSLRSTLLFRAVNYELYVKPNKVIMIFGVIAMLGCSGYMFYMNRNHKRDDYQAIVKSDDTVVLVKKKSKWTD</sequence>
<evidence type="ECO:0000256" key="6">
    <source>
        <dbReference type="ARBA" id="ARBA00023136"/>
    </source>
</evidence>
<feature type="transmembrane region" description="Helical" evidence="7">
    <location>
        <begin position="37"/>
        <end position="55"/>
    </location>
</feature>
<dbReference type="KEGG" id="dqu:106741773"/>
<accession>A0A6P3WTU5</accession>
<evidence type="ECO:0000313" key="8">
    <source>
        <dbReference type="Proteomes" id="UP000515204"/>
    </source>
</evidence>
<dbReference type="InterPro" id="IPR026686">
    <property type="entry name" value="UPF0708"/>
</dbReference>
<dbReference type="RefSeq" id="XP_014469566.1">
    <property type="nucleotide sequence ID" value="XM_014614080.1"/>
</dbReference>
<keyword evidence="5 7" id="KW-1133">Transmembrane helix</keyword>
<dbReference type="GeneID" id="106741773"/>
<protein>
    <recommendedName>
        <fullName evidence="3">Small integral membrane protein 8</fullName>
    </recommendedName>
</protein>
<gene>
    <name evidence="9" type="primary">LOC106741773</name>
</gene>
<reference evidence="9" key="1">
    <citation type="submission" date="2025-08" db="UniProtKB">
        <authorList>
            <consortium name="RefSeq"/>
        </authorList>
    </citation>
    <scope>IDENTIFICATION</scope>
</reference>
<keyword evidence="6 7" id="KW-0472">Membrane</keyword>
<evidence type="ECO:0000256" key="3">
    <source>
        <dbReference type="ARBA" id="ARBA00014451"/>
    </source>
</evidence>
<comment type="subcellular location">
    <subcellularLocation>
        <location evidence="1">Membrane</location>
        <topology evidence="1">Single-pass membrane protein</topology>
    </subcellularLocation>
</comment>
<name>A0A6P3WTU5_DINQU</name>
<evidence type="ECO:0000256" key="1">
    <source>
        <dbReference type="ARBA" id="ARBA00004167"/>
    </source>
</evidence>
<comment type="similarity">
    <text evidence="2">Belongs to the SMIM8 family.</text>
</comment>
<evidence type="ECO:0000313" key="9">
    <source>
        <dbReference type="RefSeq" id="XP_014469566.1"/>
    </source>
</evidence>
<dbReference type="PANTHER" id="PTHR14274:SF1">
    <property type="entry name" value="SMALL INTEGRAL MEMBRANE PROTEIN 8"/>
    <property type="match status" value="1"/>
</dbReference>